<name>C6XN15_HIRBI</name>
<feature type="transmembrane region" description="Helical" evidence="1">
    <location>
        <begin position="78"/>
        <end position="99"/>
    </location>
</feature>
<keyword evidence="1" id="KW-0812">Transmembrane</keyword>
<evidence type="ECO:0000313" key="3">
    <source>
        <dbReference type="Proteomes" id="UP000002745"/>
    </source>
</evidence>
<organism evidence="2 3">
    <name type="scientific">Hirschia baltica (strain ATCC 49814 / DSM 5838 / IFAM 1418)</name>
    <dbReference type="NCBI Taxonomy" id="582402"/>
    <lineage>
        <taxon>Bacteria</taxon>
        <taxon>Pseudomonadati</taxon>
        <taxon>Pseudomonadota</taxon>
        <taxon>Alphaproteobacteria</taxon>
        <taxon>Hyphomonadales</taxon>
        <taxon>Hyphomonadaceae</taxon>
        <taxon>Hirschia</taxon>
    </lineage>
</organism>
<proteinExistence type="predicted"/>
<feature type="transmembrane region" description="Helical" evidence="1">
    <location>
        <begin position="41"/>
        <end position="66"/>
    </location>
</feature>
<dbReference type="HOGENOM" id="CLU_1584229_0_0_5"/>
<dbReference type="AlphaFoldDB" id="C6XN15"/>
<feature type="transmembrane region" description="Helical" evidence="1">
    <location>
        <begin position="136"/>
        <end position="155"/>
    </location>
</feature>
<evidence type="ECO:0000256" key="1">
    <source>
        <dbReference type="SAM" id="Phobius"/>
    </source>
</evidence>
<feature type="transmembrane region" description="Helical" evidence="1">
    <location>
        <begin position="7"/>
        <end position="29"/>
    </location>
</feature>
<evidence type="ECO:0000313" key="2">
    <source>
        <dbReference type="EMBL" id="ACT58185.1"/>
    </source>
</evidence>
<dbReference type="STRING" id="582402.Hbal_0483"/>
<keyword evidence="1" id="KW-1133">Transmembrane helix</keyword>
<keyword evidence="1" id="KW-0472">Membrane</keyword>
<sequence>MNTTTRIRLFLGAVFAIVICMLGATPLLHHMPFPLTDTWPIAVLLYALSTVRLGMSIWAAVLIVFVGLFQDFICEAPLGAWALAGLCGYGAGLVARGSFRAMSASIPVEFVSIIIGSIAGLMGLSLAGDIAGGAQVIDLSLVGDLIWTLGLYYLLSPLFAPYDEALSV</sequence>
<keyword evidence="3" id="KW-1185">Reference proteome</keyword>
<accession>C6XN15</accession>
<dbReference type="Proteomes" id="UP000002745">
    <property type="component" value="Chromosome"/>
</dbReference>
<evidence type="ECO:0008006" key="4">
    <source>
        <dbReference type="Google" id="ProtNLM"/>
    </source>
</evidence>
<dbReference type="KEGG" id="hba:Hbal_0483"/>
<dbReference type="EMBL" id="CP001678">
    <property type="protein sequence ID" value="ACT58185.1"/>
    <property type="molecule type" value="Genomic_DNA"/>
</dbReference>
<protein>
    <recommendedName>
        <fullName evidence="4">Rod shape-determining protein MreD</fullName>
    </recommendedName>
</protein>
<gene>
    <name evidence="2" type="ordered locus">Hbal_0483</name>
</gene>
<dbReference type="RefSeq" id="WP_015826335.1">
    <property type="nucleotide sequence ID" value="NC_012982.1"/>
</dbReference>
<reference evidence="3" key="1">
    <citation type="journal article" date="2011" name="J. Bacteriol.">
        <title>Genome sequences of eight morphologically diverse alphaproteobacteria.</title>
        <authorList>
            <consortium name="US DOE Joint Genome Institute"/>
            <person name="Brown P.J."/>
            <person name="Kysela D.T."/>
            <person name="Buechlein A."/>
            <person name="Hemmerich C."/>
            <person name="Brun Y.V."/>
        </authorList>
    </citation>
    <scope>NUCLEOTIDE SEQUENCE [LARGE SCALE GENOMIC DNA]</scope>
    <source>
        <strain evidence="3">ATCC 49814 / DSM 5838 / IFAM 1418</strain>
    </source>
</reference>
<feature type="transmembrane region" description="Helical" evidence="1">
    <location>
        <begin position="105"/>
        <end position="124"/>
    </location>
</feature>